<keyword evidence="4" id="KW-0547">Nucleotide-binding</keyword>
<feature type="transmembrane region" description="Helical" evidence="10">
    <location>
        <begin position="329"/>
        <end position="352"/>
    </location>
</feature>
<organism evidence="12 13">
    <name type="scientific">Mycobacterium avium subsp. hominissuis</name>
    <dbReference type="NCBI Taxonomy" id="439334"/>
    <lineage>
        <taxon>Bacteria</taxon>
        <taxon>Bacillati</taxon>
        <taxon>Actinomycetota</taxon>
        <taxon>Actinomycetes</taxon>
        <taxon>Mycobacteriales</taxon>
        <taxon>Mycobacteriaceae</taxon>
        <taxon>Mycobacterium</taxon>
        <taxon>Mycobacterium avium complex (MAC)</taxon>
    </lineage>
</organism>
<dbReference type="SUPFAM" id="SSF56112">
    <property type="entry name" value="Protein kinase-like (PK-like)"/>
    <property type="match status" value="1"/>
</dbReference>
<dbReference type="SMART" id="SM00220">
    <property type="entry name" value="S_TKc"/>
    <property type="match status" value="1"/>
</dbReference>
<reference evidence="12 13" key="1">
    <citation type="journal article" date="2017" name="Genome Biol. Evol.">
        <title>Population Structure and Local Adaptation of MAC Lung Disease Agent Mycobacterium avium subsp. hominissuis.</title>
        <authorList>
            <person name="Yano H."/>
            <person name="Iwamoto T."/>
            <person name="Nishiuchi Y."/>
            <person name="Nakajima C."/>
            <person name="Starkova D.A."/>
            <person name="Mokrousov I."/>
            <person name="Narvskaya O."/>
            <person name="Yoshida S."/>
            <person name="Arikawa K."/>
            <person name="Nakanishi N."/>
            <person name="Osaki K."/>
            <person name="Nakagawa I."/>
            <person name="Ato M."/>
            <person name="Suzuki Y."/>
            <person name="Maruyama F."/>
        </authorList>
    </citation>
    <scope>NUCLEOTIDE SEQUENCE [LARGE SCALE GENOMIC DNA]</scope>
    <source>
        <strain evidence="12 13">OCU466</strain>
    </source>
</reference>
<evidence type="ECO:0000256" key="9">
    <source>
        <dbReference type="SAM" id="MobiDB-lite"/>
    </source>
</evidence>
<dbReference type="GO" id="GO:0080090">
    <property type="term" value="P:regulation of primary metabolic process"/>
    <property type="evidence" value="ECO:0007669"/>
    <property type="project" value="UniProtKB-ARBA"/>
</dbReference>
<dbReference type="GO" id="GO:0005524">
    <property type="term" value="F:ATP binding"/>
    <property type="evidence" value="ECO:0007669"/>
    <property type="project" value="UniProtKB-KW"/>
</dbReference>
<dbReference type="Gene3D" id="1.10.510.10">
    <property type="entry name" value="Transferase(Phosphotransferase) domain 1"/>
    <property type="match status" value="1"/>
</dbReference>
<comment type="catalytic activity">
    <reaction evidence="7">
        <text>L-threonyl-[protein] + ATP = O-phospho-L-threonyl-[protein] + ADP + H(+)</text>
        <dbReference type="Rhea" id="RHEA:46608"/>
        <dbReference type="Rhea" id="RHEA-COMP:11060"/>
        <dbReference type="Rhea" id="RHEA-COMP:11605"/>
        <dbReference type="ChEBI" id="CHEBI:15378"/>
        <dbReference type="ChEBI" id="CHEBI:30013"/>
        <dbReference type="ChEBI" id="CHEBI:30616"/>
        <dbReference type="ChEBI" id="CHEBI:61977"/>
        <dbReference type="ChEBI" id="CHEBI:456216"/>
        <dbReference type="EC" id="2.7.11.1"/>
    </reaction>
</comment>
<evidence type="ECO:0000313" key="13">
    <source>
        <dbReference type="Proteomes" id="UP000218842"/>
    </source>
</evidence>
<evidence type="ECO:0000313" key="12">
    <source>
        <dbReference type="EMBL" id="PBJ35989.1"/>
    </source>
</evidence>
<sequence length="521" mass="56211">MPLASGSEFAGFTIVDLLGAGGMGEVYLVEHPRLPRREALKILPAEVSADAEFRARFTREADLAAALWHPHIVGVHDRGECDGQLWISMDYVDGTDAGRLLGKKFPAGMPPDNALAIVVAIAEALDYAHEHDLLHRDVKPANILLTQPSTGTGRIMLADFGIARRVDDVSGLTATNMTVGTITYAAPEQLTGRPLDARADQYSLAATAYRLLCGAPPFAHSNPAAVIGCHLNSPPPRLRDARPDLGSLDAAISRAMSKQPGDRYERCQDFAAALRSSWEPQRDTAGTVMWGPGLETERASPGPANVMAATLPPPVHGSTGRSHSNGKDVAIVAGALGVVAIVATILIGLVLVTKHYHSASSVSEQQPYLSSTVQPWTPSTTTTQPSLPTVESSQPPPIPPGPQPYWDGIWLRDYWESPGDCDSPHTYWVVQPGDNGLAQLKIGCFPQTWIDNLNNKGHALSWWKAVIFAVWDPARIMTEYNKHGDLQMIGLDRSCLARAGITEFHEGPIHDDCLIKPSLRS</sequence>
<evidence type="ECO:0000256" key="3">
    <source>
        <dbReference type="ARBA" id="ARBA00022679"/>
    </source>
</evidence>
<evidence type="ECO:0000256" key="10">
    <source>
        <dbReference type="SAM" id="Phobius"/>
    </source>
</evidence>
<evidence type="ECO:0000256" key="1">
    <source>
        <dbReference type="ARBA" id="ARBA00012513"/>
    </source>
</evidence>
<protein>
    <recommendedName>
        <fullName evidence="1">non-specific serine/threonine protein kinase</fullName>
        <ecNumber evidence="1">2.7.11.1</ecNumber>
    </recommendedName>
</protein>
<dbReference type="Proteomes" id="UP000218842">
    <property type="component" value="Unassembled WGS sequence"/>
</dbReference>
<evidence type="ECO:0000259" key="11">
    <source>
        <dbReference type="PROSITE" id="PS50011"/>
    </source>
</evidence>
<keyword evidence="10" id="KW-1133">Transmembrane helix</keyword>
<proteinExistence type="predicted"/>
<keyword evidence="10" id="KW-0472">Membrane</keyword>
<evidence type="ECO:0000256" key="6">
    <source>
        <dbReference type="ARBA" id="ARBA00022840"/>
    </source>
</evidence>
<evidence type="ECO:0000256" key="2">
    <source>
        <dbReference type="ARBA" id="ARBA00022527"/>
    </source>
</evidence>
<dbReference type="EMBL" id="LBGZ01000063">
    <property type="protein sequence ID" value="PBJ35989.1"/>
    <property type="molecule type" value="Genomic_DNA"/>
</dbReference>
<gene>
    <name evidence="12" type="ORF">XV03_10430</name>
</gene>
<feature type="region of interest" description="Disordered" evidence="9">
    <location>
        <begin position="371"/>
        <end position="402"/>
    </location>
</feature>
<keyword evidence="5 12" id="KW-0418">Kinase</keyword>
<evidence type="ECO:0000256" key="4">
    <source>
        <dbReference type="ARBA" id="ARBA00022741"/>
    </source>
</evidence>
<keyword evidence="6" id="KW-0067">ATP-binding</keyword>
<name>A0A2A3L9R1_MYCAV</name>
<dbReference type="CDD" id="cd14014">
    <property type="entry name" value="STKc_PknB_like"/>
    <property type="match status" value="1"/>
</dbReference>
<dbReference type="Pfam" id="PF00069">
    <property type="entry name" value="Pkinase"/>
    <property type="match status" value="1"/>
</dbReference>
<evidence type="ECO:0000256" key="7">
    <source>
        <dbReference type="ARBA" id="ARBA00047899"/>
    </source>
</evidence>
<keyword evidence="3" id="KW-0808">Transferase</keyword>
<dbReference type="RefSeq" id="WP_083071661.1">
    <property type="nucleotide sequence ID" value="NZ_BDNJ01000014.1"/>
</dbReference>
<dbReference type="PANTHER" id="PTHR43289:SF6">
    <property type="entry name" value="SERINE_THREONINE-PROTEIN KINASE NEKL-3"/>
    <property type="match status" value="1"/>
</dbReference>
<feature type="compositionally biased region" description="Low complexity" evidence="9">
    <location>
        <begin position="371"/>
        <end position="390"/>
    </location>
</feature>
<dbReference type="AlphaFoldDB" id="A0A2A3L9R1"/>
<keyword evidence="10" id="KW-0812">Transmembrane</keyword>
<comment type="caution">
    <text evidence="12">The sequence shown here is derived from an EMBL/GenBank/DDBJ whole genome shotgun (WGS) entry which is preliminary data.</text>
</comment>
<evidence type="ECO:0000256" key="5">
    <source>
        <dbReference type="ARBA" id="ARBA00022777"/>
    </source>
</evidence>
<keyword evidence="2 12" id="KW-0723">Serine/threonine-protein kinase</keyword>
<dbReference type="InterPro" id="IPR011009">
    <property type="entry name" value="Kinase-like_dom_sf"/>
</dbReference>
<dbReference type="InterPro" id="IPR000719">
    <property type="entry name" value="Prot_kinase_dom"/>
</dbReference>
<evidence type="ECO:0000256" key="8">
    <source>
        <dbReference type="ARBA" id="ARBA00048679"/>
    </source>
</evidence>
<dbReference type="Gene3D" id="3.30.200.20">
    <property type="entry name" value="Phosphorylase Kinase, domain 1"/>
    <property type="match status" value="1"/>
</dbReference>
<dbReference type="PROSITE" id="PS00108">
    <property type="entry name" value="PROTEIN_KINASE_ST"/>
    <property type="match status" value="1"/>
</dbReference>
<accession>A0A2A3L9R1</accession>
<comment type="catalytic activity">
    <reaction evidence="8">
        <text>L-seryl-[protein] + ATP = O-phospho-L-seryl-[protein] + ADP + H(+)</text>
        <dbReference type="Rhea" id="RHEA:17989"/>
        <dbReference type="Rhea" id="RHEA-COMP:9863"/>
        <dbReference type="Rhea" id="RHEA-COMP:11604"/>
        <dbReference type="ChEBI" id="CHEBI:15378"/>
        <dbReference type="ChEBI" id="CHEBI:29999"/>
        <dbReference type="ChEBI" id="CHEBI:30616"/>
        <dbReference type="ChEBI" id="CHEBI:83421"/>
        <dbReference type="ChEBI" id="CHEBI:456216"/>
        <dbReference type="EC" id="2.7.11.1"/>
    </reaction>
</comment>
<dbReference type="PROSITE" id="PS50011">
    <property type="entry name" value="PROTEIN_KINASE_DOM"/>
    <property type="match status" value="1"/>
</dbReference>
<dbReference type="FunFam" id="3.30.200.20:FF:000035">
    <property type="entry name" value="Serine/threonine protein kinase Stk1"/>
    <property type="match status" value="1"/>
</dbReference>
<dbReference type="InterPro" id="IPR008271">
    <property type="entry name" value="Ser/Thr_kinase_AS"/>
</dbReference>
<dbReference type="PANTHER" id="PTHR43289">
    <property type="entry name" value="MITOGEN-ACTIVATED PROTEIN KINASE KINASE KINASE 20-RELATED"/>
    <property type="match status" value="1"/>
</dbReference>
<dbReference type="GO" id="GO:0004674">
    <property type="term" value="F:protein serine/threonine kinase activity"/>
    <property type="evidence" value="ECO:0007669"/>
    <property type="project" value="UniProtKB-KW"/>
</dbReference>
<dbReference type="EC" id="2.7.11.1" evidence="1"/>
<feature type="domain" description="Protein kinase" evidence="11">
    <location>
        <begin position="12"/>
        <end position="279"/>
    </location>
</feature>